<feature type="compositionally biased region" description="Low complexity" evidence="2">
    <location>
        <begin position="129"/>
        <end position="146"/>
    </location>
</feature>
<keyword evidence="3" id="KW-0812">Transmembrane</keyword>
<keyword evidence="5" id="KW-1185">Reference proteome</keyword>
<sequence>MSLVNKMLRDLDARRASEAERGALPSAVTPLAARREIASPWPKRMAILLVLITGAILAAWQWRKNPPTSVANPAPHNEAVPVPITAVTSKFPAPQPPTATVLAEAASTKGDQPVTFVQPATSRVEPTQKPTATTTKSPLTSSSPQKAARAAPADEGVKASTAPATSLLLPPIHSTGNPKATDMPRIEKREHLPSPPERAETIYQSGREAQRAGRLEDAIAQYQAALALAPEHAASRQVLASLLIDTQRWDAAEKVLREGVDLPATRLASTLTLARLLVERNQTTTALDLMQQQAASGEKSAEYQGFLAVLLNRAGRPHEAAERYQAATRLAPGEARWWAGLGIALEADGQSAAAHDAYLKARSLPGLPPELAAHVEQKLR</sequence>
<proteinExistence type="predicted"/>
<dbReference type="Pfam" id="PF14559">
    <property type="entry name" value="TPR_19"/>
    <property type="match status" value="1"/>
</dbReference>
<accession>A0A0C5J7B3</accession>
<dbReference type="Gene3D" id="1.25.40.10">
    <property type="entry name" value="Tetratricopeptide repeat domain"/>
    <property type="match status" value="1"/>
</dbReference>
<dbReference type="RefSeq" id="WP_202635734.1">
    <property type="nucleotide sequence ID" value="NZ_CP010554.1"/>
</dbReference>
<keyword evidence="3" id="KW-0472">Membrane</keyword>
<dbReference type="InterPro" id="IPR011990">
    <property type="entry name" value="TPR-like_helical_dom_sf"/>
</dbReference>
<gene>
    <name evidence="4" type="ORF">PG1C_01740</name>
</gene>
<name>A0A0C5J7B3_9PROT</name>
<organism evidence="4 5">
    <name type="scientific">Rugosibacter aromaticivorans</name>
    <dbReference type="NCBI Taxonomy" id="1565605"/>
    <lineage>
        <taxon>Bacteria</taxon>
        <taxon>Pseudomonadati</taxon>
        <taxon>Pseudomonadota</taxon>
        <taxon>Betaproteobacteria</taxon>
        <taxon>Nitrosomonadales</taxon>
        <taxon>Sterolibacteriaceae</taxon>
        <taxon>Rugosibacter</taxon>
    </lineage>
</organism>
<dbReference type="HOGENOM" id="CLU_053124_0_0_4"/>
<reference evidence="4 5" key="1">
    <citation type="journal article" date="2015" name="Genome Announc.">
        <title>Complete Genome Sequence of a Novel Bacterium within the Family Rhodocyclaceae That Degrades Polycyclic Aromatic Hydrocarbons.</title>
        <authorList>
            <person name="Singleton D.R."/>
            <person name="Dickey A.N."/>
            <person name="Scholl E.H."/>
            <person name="Wright F.A."/>
            <person name="Aitken M.D."/>
        </authorList>
    </citation>
    <scope>NUCLEOTIDE SEQUENCE [LARGE SCALE GENOMIC DNA]</scope>
    <source>
        <strain evidence="5">PG1-Ca6</strain>
    </source>
</reference>
<evidence type="ECO:0000313" key="4">
    <source>
        <dbReference type="EMBL" id="AJP47534.1"/>
    </source>
</evidence>
<dbReference type="EMBL" id="CP010554">
    <property type="protein sequence ID" value="AJP47534.1"/>
    <property type="molecule type" value="Genomic_DNA"/>
</dbReference>
<feature type="repeat" description="TPR" evidence="1">
    <location>
        <begin position="199"/>
        <end position="232"/>
    </location>
</feature>
<protein>
    <submittedName>
        <fullName evidence="4">Uncharacterized protein</fullName>
    </submittedName>
</protein>
<dbReference type="PROSITE" id="PS50005">
    <property type="entry name" value="TPR"/>
    <property type="match status" value="1"/>
</dbReference>
<evidence type="ECO:0000256" key="1">
    <source>
        <dbReference type="PROSITE-ProRule" id="PRU00339"/>
    </source>
</evidence>
<dbReference type="SUPFAM" id="SSF48452">
    <property type="entry name" value="TPR-like"/>
    <property type="match status" value="1"/>
</dbReference>
<dbReference type="InterPro" id="IPR052943">
    <property type="entry name" value="TMTC_O-mannosyl-trnsfr"/>
</dbReference>
<dbReference type="STRING" id="1565605.PG1C_01740"/>
<evidence type="ECO:0000256" key="3">
    <source>
        <dbReference type="SAM" id="Phobius"/>
    </source>
</evidence>
<dbReference type="KEGG" id="rbu:PG1C_01740"/>
<dbReference type="InterPro" id="IPR019734">
    <property type="entry name" value="TPR_rpt"/>
</dbReference>
<keyword evidence="1" id="KW-0802">TPR repeat</keyword>
<feature type="region of interest" description="Disordered" evidence="2">
    <location>
        <begin position="110"/>
        <end position="199"/>
    </location>
</feature>
<evidence type="ECO:0000313" key="5">
    <source>
        <dbReference type="Proteomes" id="UP000061603"/>
    </source>
</evidence>
<dbReference type="PANTHER" id="PTHR44809">
    <property type="match status" value="1"/>
</dbReference>
<dbReference type="Pfam" id="PF13432">
    <property type="entry name" value="TPR_16"/>
    <property type="match status" value="1"/>
</dbReference>
<dbReference type="PANTHER" id="PTHR44809:SF1">
    <property type="entry name" value="PROTEIN O-MANNOSYL-TRANSFERASE TMTC1"/>
    <property type="match status" value="1"/>
</dbReference>
<dbReference type="Proteomes" id="UP000061603">
    <property type="component" value="Chromosome"/>
</dbReference>
<keyword evidence="3" id="KW-1133">Transmembrane helix</keyword>
<feature type="compositionally biased region" description="Basic and acidic residues" evidence="2">
    <location>
        <begin position="182"/>
        <end position="199"/>
    </location>
</feature>
<dbReference type="AlphaFoldDB" id="A0A0C5J7B3"/>
<evidence type="ECO:0000256" key="2">
    <source>
        <dbReference type="SAM" id="MobiDB-lite"/>
    </source>
</evidence>
<feature type="transmembrane region" description="Helical" evidence="3">
    <location>
        <begin position="45"/>
        <end position="62"/>
    </location>
</feature>
<dbReference type="SMART" id="SM00028">
    <property type="entry name" value="TPR"/>
    <property type="match status" value="3"/>
</dbReference>